<dbReference type="CDD" id="cd04301">
    <property type="entry name" value="NAT_SF"/>
    <property type="match status" value="1"/>
</dbReference>
<sequence length="94" mass="10657">MDFHVSNDAITLRDEKGQTVAEVDFPAMENNMVNICHTYVSPSLRGQKVADRLLLALVEKLRAEGKKAYPTCSYAVRWFSQHPEHSDLCSESRC</sequence>
<dbReference type="PANTHER" id="PTHR31435:SF10">
    <property type="entry name" value="BSR4717 PROTEIN"/>
    <property type="match status" value="1"/>
</dbReference>
<dbReference type="InterPro" id="IPR031165">
    <property type="entry name" value="GNAT_YJDJ"/>
</dbReference>
<accession>A0A1W2CK42</accession>
<dbReference type="STRING" id="1122930.SAMN02745168_0042"/>
<evidence type="ECO:0000259" key="1">
    <source>
        <dbReference type="PROSITE" id="PS51729"/>
    </source>
</evidence>
<dbReference type="EMBL" id="FWXW01000010">
    <property type="protein sequence ID" value="SMC85607.1"/>
    <property type="molecule type" value="Genomic_DNA"/>
</dbReference>
<proteinExistence type="predicted"/>
<protein>
    <recommendedName>
        <fullName evidence="1">N-acetyltransferase domain-containing protein</fullName>
    </recommendedName>
</protein>
<dbReference type="InterPro" id="IPR016181">
    <property type="entry name" value="Acyl_CoA_acyltransferase"/>
</dbReference>
<dbReference type="AlphaFoldDB" id="A0A1W2CK42"/>
<dbReference type="PROSITE" id="PS51729">
    <property type="entry name" value="GNAT_YJDJ"/>
    <property type="match status" value="1"/>
</dbReference>
<dbReference type="Proteomes" id="UP000192790">
    <property type="component" value="Unassembled WGS sequence"/>
</dbReference>
<feature type="domain" description="N-acetyltransferase" evidence="1">
    <location>
        <begin position="2"/>
        <end position="90"/>
    </location>
</feature>
<evidence type="ECO:0000313" key="3">
    <source>
        <dbReference type="Proteomes" id="UP000192790"/>
    </source>
</evidence>
<dbReference type="RefSeq" id="WP_084235469.1">
    <property type="nucleotide sequence ID" value="NZ_FWXW01000010.1"/>
</dbReference>
<dbReference type="InterPro" id="IPR045057">
    <property type="entry name" value="Gcn5-rel_NAT"/>
</dbReference>
<gene>
    <name evidence="2" type="ORF">SAMN02745168_0042</name>
</gene>
<name>A0A1W2CK42_9FIRM</name>
<keyword evidence="3" id="KW-1185">Reference proteome</keyword>
<evidence type="ECO:0000313" key="2">
    <source>
        <dbReference type="EMBL" id="SMC85607.1"/>
    </source>
</evidence>
<organism evidence="2 3">
    <name type="scientific">Papillibacter cinnamivorans DSM 12816</name>
    <dbReference type="NCBI Taxonomy" id="1122930"/>
    <lineage>
        <taxon>Bacteria</taxon>
        <taxon>Bacillati</taxon>
        <taxon>Bacillota</taxon>
        <taxon>Clostridia</taxon>
        <taxon>Eubacteriales</taxon>
        <taxon>Oscillospiraceae</taxon>
        <taxon>Papillibacter</taxon>
    </lineage>
</organism>
<reference evidence="2 3" key="1">
    <citation type="submission" date="2017-04" db="EMBL/GenBank/DDBJ databases">
        <authorList>
            <person name="Afonso C.L."/>
            <person name="Miller P.J."/>
            <person name="Scott M.A."/>
            <person name="Spackman E."/>
            <person name="Goraichik I."/>
            <person name="Dimitrov K.M."/>
            <person name="Suarez D.L."/>
            <person name="Swayne D.E."/>
        </authorList>
    </citation>
    <scope>NUCLEOTIDE SEQUENCE [LARGE SCALE GENOMIC DNA]</scope>
    <source>
        <strain evidence="2 3">DSM 12816</strain>
    </source>
</reference>
<dbReference type="OrthoDB" id="9793389at2"/>
<dbReference type="PANTHER" id="PTHR31435">
    <property type="entry name" value="PROTEIN NATD1"/>
    <property type="match status" value="1"/>
</dbReference>
<dbReference type="Pfam" id="PF14542">
    <property type="entry name" value="Acetyltransf_CG"/>
    <property type="match status" value="1"/>
</dbReference>
<dbReference type="Gene3D" id="3.40.630.30">
    <property type="match status" value="1"/>
</dbReference>
<dbReference type="SUPFAM" id="SSF55729">
    <property type="entry name" value="Acyl-CoA N-acyltransferases (Nat)"/>
    <property type="match status" value="1"/>
</dbReference>